<proteinExistence type="predicted"/>
<dbReference type="Proteomes" id="UP001190700">
    <property type="component" value="Unassembled WGS sequence"/>
</dbReference>
<dbReference type="AlphaFoldDB" id="A0AAE0LK85"/>
<name>A0AAE0LK85_9CHLO</name>
<comment type="caution">
    <text evidence="1">The sequence shown here is derived from an EMBL/GenBank/DDBJ whole genome shotgun (WGS) entry which is preliminary data.</text>
</comment>
<dbReference type="EMBL" id="LGRX02000543">
    <property type="protein sequence ID" value="KAK3288227.1"/>
    <property type="molecule type" value="Genomic_DNA"/>
</dbReference>
<evidence type="ECO:0000313" key="1">
    <source>
        <dbReference type="EMBL" id="KAK3288227.1"/>
    </source>
</evidence>
<gene>
    <name evidence="1" type="ORF">CYMTET_4283</name>
</gene>
<reference evidence="1 2" key="1">
    <citation type="journal article" date="2015" name="Genome Biol. Evol.">
        <title>Comparative Genomics of a Bacterivorous Green Alga Reveals Evolutionary Causalities and Consequences of Phago-Mixotrophic Mode of Nutrition.</title>
        <authorList>
            <person name="Burns J.A."/>
            <person name="Paasch A."/>
            <person name="Narechania A."/>
            <person name="Kim E."/>
        </authorList>
    </citation>
    <scope>NUCLEOTIDE SEQUENCE [LARGE SCALE GENOMIC DNA]</scope>
    <source>
        <strain evidence="1 2">PLY_AMNH</strain>
    </source>
</reference>
<keyword evidence="2" id="KW-1185">Reference proteome</keyword>
<protein>
    <submittedName>
        <fullName evidence="1">Uncharacterized protein</fullName>
    </submittedName>
</protein>
<sequence length="156" mass="18748">MANIEILQYWMWPYDTFTFHDCRSQQAHWVPDDPIILRLWLQARGQAEADWEDFGQNAVGVNSWNYLRWPMYVHGRRSSERCGVRHLVYWYEGGWIYHRYSGREWQQWLDRNRYSETTHGALIELRSGLLEDDEGRCDVCGRMFRVCTLASLYNGC</sequence>
<organism evidence="1 2">
    <name type="scientific">Cymbomonas tetramitiformis</name>
    <dbReference type="NCBI Taxonomy" id="36881"/>
    <lineage>
        <taxon>Eukaryota</taxon>
        <taxon>Viridiplantae</taxon>
        <taxon>Chlorophyta</taxon>
        <taxon>Pyramimonadophyceae</taxon>
        <taxon>Pyramimonadales</taxon>
        <taxon>Pyramimonadaceae</taxon>
        <taxon>Cymbomonas</taxon>
    </lineage>
</organism>
<accession>A0AAE0LK85</accession>
<evidence type="ECO:0000313" key="2">
    <source>
        <dbReference type="Proteomes" id="UP001190700"/>
    </source>
</evidence>